<dbReference type="AlphaFoldDB" id="A0A6J4SEM4"/>
<dbReference type="RefSeq" id="WP_294171600.1">
    <property type="nucleotide sequence ID" value="NZ_CADCVZ010000005.1"/>
</dbReference>
<protein>
    <submittedName>
        <fullName evidence="1">Probable membrane protein STY4873</fullName>
    </submittedName>
</protein>
<dbReference type="PANTHER" id="PTHR38442:SF1">
    <property type="entry name" value="INNER MEMBRANE PROTEIN"/>
    <property type="match status" value="1"/>
</dbReference>
<reference evidence="1" key="1">
    <citation type="submission" date="2020-02" db="EMBL/GenBank/DDBJ databases">
        <authorList>
            <person name="Meier V. D."/>
        </authorList>
    </citation>
    <scope>NUCLEOTIDE SEQUENCE</scope>
    <source>
        <strain evidence="1">AVDCRST_MAG09</strain>
    </source>
</reference>
<accession>A0A6J4SEM4</accession>
<sequence>ALADLANDLQTDADTRARVEGWKEELLANTSVALWLDTLWQKGRSAIIAAARNPDAVMAGKLGEVLRSMGTTLERDPRIRGAVNQFVRRAVAGMAASYGGSIVKLVSDTIRGWDARTITSRLEQAVGRDLQYIRINGTLVGGLVGLVLHMVDTL</sequence>
<gene>
    <name evidence="1" type="ORF">AVDCRST_MAG09-131</name>
</gene>
<proteinExistence type="predicted"/>
<name>A0A6J4SEM4_9SPHN</name>
<evidence type="ECO:0000313" key="1">
    <source>
        <dbReference type="EMBL" id="CAA9491523.1"/>
    </source>
</evidence>
<dbReference type="InterPro" id="IPR007383">
    <property type="entry name" value="DUF445"/>
</dbReference>
<dbReference type="Pfam" id="PF04286">
    <property type="entry name" value="DUF445"/>
    <property type="match status" value="1"/>
</dbReference>
<dbReference type="GO" id="GO:0005886">
    <property type="term" value="C:plasma membrane"/>
    <property type="evidence" value="ECO:0007669"/>
    <property type="project" value="TreeGrafter"/>
</dbReference>
<organism evidence="1">
    <name type="scientific">uncultured Sphingomonas sp</name>
    <dbReference type="NCBI Taxonomy" id="158754"/>
    <lineage>
        <taxon>Bacteria</taxon>
        <taxon>Pseudomonadati</taxon>
        <taxon>Pseudomonadota</taxon>
        <taxon>Alphaproteobacteria</taxon>
        <taxon>Sphingomonadales</taxon>
        <taxon>Sphingomonadaceae</taxon>
        <taxon>Sphingomonas</taxon>
        <taxon>environmental samples</taxon>
    </lineage>
</organism>
<dbReference type="EMBL" id="CADCVZ010000005">
    <property type="protein sequence ID" value="CAA9491523.1"/>
    <property type="molecule type" value="Genomic_DNA"/>
</dbReference>
<feature type="non-terminal residue" evidence="1">
    <location>
        <position position="1"/>
    </location>
</feature>
<dbReference type="PANTHER" id="PTHR38442">
    <property type="entry name" value="INNER MEMBRANE PROTEIN-RELATED"/>
    <property type="match status" value="1"/>
</dbReference>